<feature type="compositionally biased region" description="Polar residues" evidence="20">
    <location>
        <begin position="1630"/>
        <end position="1641"/>
    </location>
</feature>
<dbReference type="PROSITE" id="PS01011">
    <property type="entry name" value="FOLYLPOLYGLU_SYNT_1"/>
    <property type="match status" value="1"/>
</dbReference>
<evidence type="ECO:0000256" key="6">
    <source>
        <dbReference type="ARBA" id="ARBA00022618"/>
    </source>
</evidence>
<keyword evidence="13" id="KW-0131">Cell cycle</keyword>
<evidence type="ECO:0000256" key="18">
    <source>
        <dbReference type="ARBA" id="ARBA00079402"/>
    </source>
</evidence>
<feature type="region of interest" description="Disordered" evidence="20">
    <location>
        <begin position="377"/>
        <end position="419"/>
    </location>
</feature>
<evidence type="ECO:0000313" key="22">
    <source>
        <dbReference type="EMBL" id="RAO64027.1"/>
    </source>
</evidence>
<dbReference type="FunFam" id="3.30.200.20:FF:000042">
    <property type="entry name" value="Aurora kinase A"/>
    <property type="match status" value="1"/>
</dbReference>
<evidence type="ECO:0000256" key="15">
    <source>
        <dbReference type="ARBA" id="ARBA00048679"/>
    </source>
</evidence>
<dbReference type="GO" id="GO:0004326">
    <property type="term" value="F:tetrahydrofolylpolyglutamate synthase activity"/>
    <property type="evidence" value="ECO:0007669"/>
    <property type="project" value="InterPro"/>
</dbReference>
<comment type="catalytic activity">
    <reaction evidence="14">
        <text>L-threonyl-[protein] + ATP = O-phospho-L-threonyl-[protein] + ADP + H(+)</text>
        <dbReference type="Rhea" id="RHEA:46608"/>
        <dbReference type="Rhea" id="RHEA-COMP:11060"/>
        <dbReference type="Rhea" id="RHEA-COMP:11605"/>
        <dbReference type="ChEBI" id="CHEBI:15378"/>
        <dbReference type="ChEBI" id="CHEBI:30013"/>
        <dbReference type="ChEBI" id="CHEBI:30616"/>
        <dbReference type="ChEBI" id="CHEBI:61977"/>
        <dbReference type="ChEBI" id="CHEBI:456216"/>
        <dbReference type="EC" id="2.7.11.1"/>
    </reaction>
</comment>
<feature type="compositionally biased region" description="Low complexity" evidence="20">
    <location>
        <begin position="853"/>
        <end position="864"/>
    </location>
</feature>
<dbReference type="PROSITE" id="PS01012">
    <property type="entry name" value="FOLYLPOLYGLU_SYNT_2"/>
    <property type="match status" value="1"/>
</dbReference>
<dbReference type="InterPro" id="IPR045307">
    <property type="entry name" value="ADCK1_dom"/>
</dbReference>
<protein>
    <recommendedName>
        <fullName evidence="17">Cytokinesis protein sepH</fullName>
        <ecNumber evidence="3">2.7.11.1</ecNumber>
    </recommendedName>
    <alternativeName>
        <fullName evidence="18">Serine/threonine-protein kinase sepH</fullName>
    </alternativeName>
</protein>
<feature type="binding site" evidence="19">
    <location>
        <position position="453"/>
    </location>
    <ligand>
        <name>ATP</name>
        <dbReference type="ChEBI" id="CHEBI:30616"/>
    </ligand>
</feature>
<dbReference type="RefSeq" id="XP_040728544.1">
    <property type="nucleotide sequence ID" value="XM_040876206.1"/>
</dbReference>
<keyword evidence="8" id="KW-0479">Metal-binding</keyword>
<dbReference type="InterPro" id="IPR036565">
    <property type="entry name" value="Mur-like_cat_sf"/>
</dbReference>
<dbReference type="OrthoDB" id="8693905at2759"/>
<dbReference type="FunFam" id="3.40.1190.10:FF:000010">
    <property type="entry name" value="Dihydrofolate synthetase"/>
    <property type="match status" value="1"/>
</dbReference>
<evidence type="ECO:0000256" key="5">
    <source>
        <dbReference type="ARBA" id="ARBA00022598"/>
    </source>
</evidence>
<evidence type="ECO:0000256" key="20">
    <source>
        <dbReference type="SAM" id="MobiDB-lite"/>
    </source>
</evidence>
<dbReference type="CDD" id="cd06627">
    <property type="entry name" value="STKc_Cdc7_like"/>
    <property type="match status" value="1"/>
</dbReference>
<accession>A0A364KKF7</accession>
<feature type="region of interest" description="Disordered" evidence="20">
    <location>
        <begin position="974"/>
        <end position="1000"/>
    </location>
</feature>
<comment type="cofactor">
    <cofactor evidence="1">
        <name>Mg(2+)</name>
        <dbReference type="ChEBI" id="CHEBI:18420"/>
    </cofactor>
</comment>
<dbReference type="InterPro" id="IPR011989">
    <property type="entry name" value="ARM-like"/>
</dbReference>
<evidence type="ECO:0000256" key="9">
    <source>
        <dbReference type="ARBA" id="ARBA00022741"/>
    </source>
</evidence>
<evidence type="ECO:0000256" key="8">
    <source>
        <dbReference type="ARBA" id="ARBA00022723"/>
    </source>
</evidence>
<reference evidence="22 23" key="1">
    <citation type="journal article" date="2017" name="Biotechnol. Biofuels">
        <title>Differential beta-glucosidase expression as a function of carbon source availability in Talaromyces amestolkiae: a genomic and proteomic approach.</title>
        <authorList>
            <person name="de Eugenio L.I."/>
            <person name="Mendez-Liter J.A."/>
            <person name="Nieto-Dominguez M."/>
            <person name="Alonso L."/>
            <person name="Gil-Munoz J."/>
            <person name="Barriuso J."/>
            <person name="Prieto A."/>
            <person name="Martinez M.J."/>
        </authorList>
    </citation>
    <scope>NUCLEOTIDE SEQUENCE [LARGE SCALE GENOMIC DNA]</scope>
    <source>
        <strain evidence="22 23">CIB</strain>
    </source>
</reference>
<evidence type="ECO:0000256" key="11">
    <source>
        <dbReference type="ARBA" id="ARBA00022840"/>
    </source>
</evidence>
<evidence type="ECO:0000256" key="16">
    <source>
        <dbReference type="ARBA" id="ARBA00056925"/>
    </source>
</evidence>
<feature type="region of interest" description="Disordered" evidence="20">
    <location>
        <begin position="1570"/>
        <end position="1730"/>
    </location>
</feature>
<dbReference type="InterPro" id="IPR016024">
    <property type="entry name" value="ARM-type_fold"/>
</dbReference>
<dbReference type="SMART" id="SM00220">
    <property type="entry name" value="S_TKc"/>
    <property type="match status" value="1"/>
</dbReference>
<dbReference type="FunFam" id="1.25.10.10:FF:000212">
    <property type="entry name" value="Cell division control protein"/>
    <property type="match status" value="1"/>
</dbReference>
<feature type="compositionally biased region" description="Basic residues" evidence="20">
    <location>
        <begin position="843"/>
        <end position="852"/>
    </location>
</feature>
<dbReference type="Gene3D" id="1.10.510.10">
    <property type="entry name" value="Transferase(Phosphotransferase) domain 1"/>
    <property type="match status" value="1"/>
</dbReference>
<dbReference type="GO" id="GO:0005524">
    <property type="term" value="F:ATP binding"/>
    <property type="evidence" value="ECO:0007669"/>
    <property type="project" value="UniProtKB-UniRule"/>
</dbReference>
<evidence type="ECO:0000256" key="14">
    <source>
        <dbReference type="ARBA" id="ARBA00047899"/>
    </source>
</evidence>
<dbReference type="STRING" id="1196081.A0A364KKF7"/>
<feature type="region of interest" description="Disordered" evidence="20">
    <location>
        <begin position="836"/>
        <end position="881"/>
    </location>
</feature>
<dbReference type="SUPFAM" id="SSF56112">
    <property type="entry name" value="Protein kinase-like (PK-like)"/>
    <property type="match status" value="2"/>
</dbReference>
<dbReference type="Gene3D" id="3.40.1190.10">
    <property type="entry name" value="Mur-like, catalytic domain"/>
    <property type="match status" value="1"/>
</dbReference>
<dbReference type="Pfam" id="PF00069">
    <property type="entry name" value="Pkinase"/>
    <property type="match status" value="1"/>
</dbReference>
<dbReference type="InterPro" id="IPR050629">
    <property type="entry name" value="STE20/SPS1-PAK"/>
</dbReference>
<dbReference type="FunFam" id="1.25.10.10:FF:000176">
    <property type="entry name" value="Cell division control protein"/>
    <property type="match status" value="1"/>
</dbReference>
<keyword evidence="4" id="KW-0723">Serine/threonine-protein kinase</keyword>
<evidence type="ECO:0000256" key="19">
    <source>
        <dbReference type="PROSITE-ProRule" id="PRU10141"/>
    </source>
</evidence>
<comment type="caution">
    <text evidence="22">The sequence shown here is derived from an EMBL/GenBank/DDBJ whole genome shotgun (WGS) entry which is preliminary data.</text>
</comment>
<keyword evidence="10" id="KW-0418">Kinase</keyword>
<name>A0A364KKF7_TALAM</name>
<dbReference type="PANTHER" id="PTHR48012">
    <property type="entry name" value="STERILE20-LIKE KINASE, ISOFORM B-RELATED"/>
    <property type="match status" value="1"/>
</dbReference>
<keyword evidence="5" id="KW-0436">Ligase</keyword>
<dbReference type="SUPFAM" id="SSF53244">
    <property type="entry name" value="MurD-like peptide ligases, peptide-binding domain"/>
    <property type="match status" value="1"/>
</dbReference>
<evidence type="ECO:0000256" key="4">
    <source>
        <dbReference type="ARBA" id="ARBA00022527"/>
    </source>
</evidence>
<evidence type="ECO:0000256" key="12">
    <source>
        <dbReference type="ARBA" id="ARBA00022842"/>
    </source>
</evidence>
<organism evidence="22 23">
    <name type="scientific">Talaromyces amestolkiae</name>
    <dbReference type="NCBI Taxonomy" id="1196081"/>
    <lineage>
        <taxon>Eukaryota</taxon>
        <taxon>Fungi</taxon>
        <taxon>Dikarya</taxon>
        <taxon>Ascomycota</taxon>
        <taxon>Pezizomycotina</taxon>
        <taxon>Eurotiomycetes</taxon>
        <taxon>Eurotiomycetidae</taxon>
        <taxon>Eurotiales</taxon>
        <taxon>Trichocomaceae</taxon>
        <taxon>Talaromyces</taxon>
        <taxon>Talaromyces sect. Talaromyces</taxon>
    </lineage>
</organism>
<keyword evidence="7" id="KW-0808">Transferase</keyword>
<dbReference type="NCBIfam" id="TIGR01499">
    <property type="entry name" value="folC"/>
    <property type="match status" value="1"/>
</dbReference>
<dbReference type="GO" id="GO:0005737">
    <property type="term" value="C:cytoplasm"/>
    <property type="evidence" value="ECO:0007669"/>
    <property type="project" value="TreeGrafter"/>
</dbReference>
<dbReference type="PANTHER" id="PTHR48012:SF26">
    <property type="entry name" value="SERINE_THREONINE-PROTEIN KINASE DDB_G0283821-RELATED"/>
    <property type="match status" value="1"/>
</dbReference>
<dbReference type="SUPFAM" id="SSF48371">
    <property type="entry name" value="ARM repeat"/>
    <property type="match status" value="2"/>
</dbReference>
<feature type="compositionally biased region" description="Basic and acidic residues" evidence="20">
    <location>
        <begin position="404"/>
        <end position="419"/>
    </location>
</feature>
<dbReference type="FunFam" id="1.10.510.10:FF:000246">
    <property type="entry name" value="Putative Serine-threonine kinase SepH"/>
    <property type="match status" value="1"/>
</dbReference>
<dbReference type="SUPFAM" id="SSF53623">
    <property type="entry name" value="MurD-like peptide ligases, catalytic domain"/>
    <property type="match status" value="1"/>
</dbReference>
<dbReference type="InterPro" id="IPR011009">
    <property type="entry name" value="Kinase-like_dom_sf"/>
</dbReference>
<feature type="compositionally biased region" description="Polar residues" evidence="20">
    <location>
        <begin position="865"/>
        <end position="874"/>
    </location>
</feature>
<dbReference type="UniPathway" id="UPA00850"/>
<dbReference type="InterPro" id="IPR017441">
    <property type="entry name" value="Protein_kinase_ATP_BS"/>
</dbReference>
<dbReference type="Gene3D" id="1.25.10.10">
    <property type="entry name" value="Leucine-rich Repeat Variant"/>
    <property type="match status" value="3"/>
</dbReference>
<evidence type="ECO:0000256" key="1">
    <source>
        <dbReference type="ARBA" id="ARBA00001946"/>
    </source>
</evidence>
<dbReference type="EC" id="2.7.11.1" evidence="3"/>
<keyword evidence="11 19" id="KW-0067">ATP-binding</keyword>
<dbReference type="CDD" id="cd13969">
    <property type="entry name" value="ADCK1-like"/>
    <property type="match status" value="1"/>
</dbReference>
<dbReference type="PROSITE" id="PS00108">
    <property type="entry name" value="PROTEIN_KINASE_ST"/>
    <property type="match status" value="1"/>
</dbReference>
<evidence type="ECO:0000259" key="21">
    <source>
        <dbReference type="PROSITE" id="PS50011"/>
    </source>
</evidence>
<feature type="compositionally biased region" description="Polar residues" evidence="20">
    <location>
        <begin position="1717"/>
        <end position="1727"/>
    </location>
</feature>
<dbReference type="GO" id="GO:0051301">
    <property type="term" value="P:cell division"/>
    <property type="evidence" value="ECO:0007669"/>
    <property type="project" value="UniProtKB-KW"/>
</dbReference>
<dbReference type="EMBL" id="MIKG01000001">
    <property type="protein sequence ID" value="RAO64027.1"/>
    <property type="molecule type" value="Genomic_DNA"/>
</dbReference>
<comment type="similarity">
    <text evidence="2">Belongs to the folylpolyglutamate synthase family.</text>
</comment>
<evidence type="ECO:0000256" key="10">
    <source>
        <dbReference type="ARBA" id="ARBA00022777"/>
    </source>
</evidence>
<dbReference type="InterPro" id="IPR018109">
    <property type="entry name" value="Folylpolyglutamate_synth_CS"/>
</dbReference>
<evidence type="ECO:0000313" key="23">
    <source>
        <dbReference type="Proteomes" id="UP000249363"/>
    </source>
</evidence>
<dbReference type="Proteomes" id="UP000249363">
    <property type="component" value="Unassembled WGS sequence"/>
</dbReference>
<keyword evidence="23" id="KW-1185">Reference proteome</keyword>
<keyword evidence="12" id="KW-0460">Magnesium</keyword>
<dbReference type="InterPro" id="IPR008271">
    <property type="entry name" value="Ser/Thr_kinase_AS"/>
</dbReference>
<evidence type="ECO:0000256" key="2">
    <source>
        <dbReference type="ARBA" id="ARBA00008276"/>
    </source>
</evidence>
<comment type="function">
    <text evidence="16">Required for early events during cytokinesis including localization of cytoskeletal components to the cytokinetic ring.</text>
</comment>
<keyword evidence="9 19" id="KW-0547">Nucleotide-binding</keyword>
<keyword evidence="6" id="KW-0132">Cell division</keyword>
<gene>
    <name evidence="22" type="ORF">BHQ10_000039</name>
</gene>
<dbReference type="Pfam" id="PF03109">
    <property type="entry name" value="ABC1"/>
    <property type="match status" value="1"/>
</dbReference>
<feature type="region of interest" description="Disordered" evidence="20">
    <location>
        <begin position="742"/>
        <end position="761"/>
    </location>
</feature>
<dbReference type="PROSITE" id="PS50011">
    <property type="entry name" value="PROTEIN_KINASE_DOM"/>
    <property type="match status" value="1"/>
</dbReference>
<proteinExistence type="inferred from homology"/>
<evidence type="ECO:0000256" key="17">
    <source>
        <dbReference type="ARBA" id="ARBA00071546"/>
    </source>
</evidence>
<feature type="region of interest" description="Disordered" evidence="20">
    <location>
        <begin position="708"/>
        <end position="734"/>
    </location>
</feature>
<evidence type="ECO:0000256" key="7">
    <source>
        <dbReference type="ARBA" id="ARBA00022679"/>
    </source>
</evidence>
<feature type="compositionally biased region" description="Polar residues" evidence="20">
    <location>
        <begin position="1580"/>
        <end position="1601"/>
    </location>
</feature>
<dbReference type="InterPro" id="IPR001645">
    <property type="entry name" value="Folylpolyglutamate_synth"/>
</dbReference>
<dbReference type="InterPro" id="IPR036615">
    <property type="entry name" value="Mur_ligase_C_dom_sf"/>
</dbReference>
<comment type="catalytic activity">
    <reaction evidence="15">
        <text>L-seryl-[protein] + ATP = O-phospho-L-seryl-[protein] + ADP + H(+)</text>
        <dbReference type="Rhea" id="RHEA:17989"/>
        <dbReference type="Rhea" id="RHEA-COMP:9863"/>
        <dbReference type="Rhea" id="RHEA-COMP:11604"/>
        <dbReference type="ChEBI" id="CHEBI:15378"/>
        <dbReference type="ChEBI" id="CHEBI:29999"/>
        <dbReference type="ChEBI" id="CHEBI:30616"/>
        <dbReference type="ChEBI" id="CHEBI:83421"/>
        <dbReference type="ChEBI" id="CHEBI:456216"/>
        <dbReference type="EC" id="2.7.11.1"/>
    </reaction>
</comment>
<dbReference type="GO" id="GO:0046872">
    <property type="term" value="F:metal ion binding"/>
    <property type="evidence" value="ECO:0007669"/>
    <property type="project" value="UniProtKB-KW"/>
</dbReference>
<evidence type="ECO:0000256" key="3">
    <source>
        <dbReference type="ARBA" id="ARBA00012513"/>
    </source>
</evidence>
<dbReference type="InterPro" id="IPR000719">
    <property type="entry name" value="Prot_kinase_dom"/>
</dbReference>
<dbReference type="InterPro" id="IPR004147">
    <property type="entry name" value="ABC1_dom"/>
</dbReference>
<feature type="domain" description="Protein kinase" evidence="21">
    <location>
        <begin position="424"/>
        <end position="674"/>
    </location>
</feature>
<sequence>MIELGLSRISRLVQQSAFSWKAIHVAGTNGKGSITSYVSGLLTAAGVRCGRFTSPHLIDRWDCITINDKTVPESLFRQVEEQIEQRNRSLGVDASEFELLTATAFEIFDRENVEIGVVEVGMGGRLDATNILSNVLVSVIAKIGRDHEAFLGNSIQSIANEKAGILKDGVPCVVDGTNEPEVLQVLQSRIRELGIDSITATSDVAIQHFPKLVSLFNDLDLEPHQRSNIACATLALQKALEQTHSPLNVNDLVPNLSKIEWPGRLQHLSVKSLINRNEPVLIDGAHNGQSANVLAGFVNHLSEILQPLLHPGDNAAVVAFGPVDGKVEAFGDDIPSALTWASQSARQGPLVIAGSLYLERHVFVFCVRRMVSRSNDAEESFLPSSRTPGTPVKTRLARSGTSPTKRDDRSSKSLSKDDSELTDYQLGDCLGKGAFGSVYRALNWNTGETVAVKQIKLADLPKSELRVIMLEIDLLKALDHPNIVKYHGFVKTPEMLNIILEYCENGSLHSIAKNFGRFPENLVALYMSQVLQGLQYLHDQGVIHRDIKGANILTTKQGLVKLADFGVASRTTGLHESSVVGTPYWMAPEVIELSGATTASDIWSLGCTVIELLDGKPPYHKLQPMPALFRIVNDDHPPLPQGASPGVKDFLMQCFQKDPNLRVSARKLLKHPWISNAHRTGSVVPKKPTEYEEAVKSVQEWNEALRSPDSTTMRRPGRTDLQGSNHPRLDPINTALRPKDVTSTRNMSGKFRTPDPEDNWDDDFDSAISPRALELPHLRPHDHLGGILSSERLKAFASLDGTTMRDPLGSFLESDTTLGAMDSDPLETIRPLPRRVVEENKPHVKSRSRHRSSQSVPVVSGVQVLNTKPGTSPSKPLRQPRPTAFYTESADEDFSDLIVANDDVLERKLGMFSDVDENVPKTALLIPAQRKESIDSFDSEDSKASFPIRLKARGSFKRSKSSIEIQRFTEDEHDEDFSDIFGNEETGPKPASEHGSEKSALMLQSKLSNNSWLGDQDDEDDPFAQLEEGFDEMDLEANIARDKYARLRNQVEGLVSSLKTSQDDDVLADISEQLLVIFCDLPETKAIIIGSHGMLPMLEILEGCRRRDIIFNLLKIINSIIYNDYEIQENLCFVGGIPIINEFASKKYPREIRLEAATFVQQMYQSSTLTLQMFVSAGGLNVLVDFLEDDYEDERDLVLIGVNGIWSVFELQGSTPKNDFCRILSRNSVLDPLSLVLSRVLDEEEELAKISEGRIANIFFIFSQAENHVKEMVAERTVLHRVLKELRRMTPVHQITMLKFIKNLSMLSTTLESLQNSNAIDVLTELLRSTMKQPHFREVSNQILNTIYNMCRLSKPRQEDAALNGIIPLLQKIVKTERPLKEFALPILCDMAHSGKVGRRELWRNKGLPFYISLLSDPYWQVTALDAIFAWLQEETAKVEEHLLEDRADGLSFTDSIVKCLTISKANAFENLLEPLQKLLRLSPPVASTLARSDLFTRIRQKLHHNKAAVRLNLLRILSSICDSTEEQSDLLARCGLLDAIRELENDPAILVRDMAGKLLKSNEHLESLSSAKRRPLMRRTSTSALSQSSGGNLSRPTTPNLRPGQTRGLFDVAESPRHQRKSLRPVTRDGSTSAGSSDSIGHTAARSRVPRAMNSRLSLLGSLPSEEARSPSSLNRPPSALNARRRRQTNNDIEHIPAQRGFHSTPAQRQDAPQLKNASGSAGSKRSSTRRTAIRLAAAGGTVGVAVIGFWDDIKHGYAAAERSARVATALAICINDYRTTLNQTGGTPEEQEAMLKACHKRCAERTLVVLEKNGSIFIKLGQHLSSMGYLLPLEWTSTFIPLQDKCPVSSFESVQEMFLADTGKRIDEVFSSFSPTPIGAASLAQVHVAILRETGQKVAVKIQHPALAEWVPLDLALTRLTFSTLKRFFPEYDLEWLSREMDLSLPMELDFRHEAENAMRTKAYFKQHSDAPLVIPQVMTAEKRILTMEFISGARPDDLEFLDKNGIDRDEVSAAFAHIFNEMIFGDNAPLHCDPHGGNIAIRKNDSRRKPNFDIILYDHGLYRDIPQDLRRNYAKLWLSVIEGDEKKMRKYAYEVAGVTDEHFPIFASAITGRDFTVIAQNKVVSSRDSEQEKSNVTSALSQGLLQQLVDMLGRVPRIILLILKTNDLTRSLDENLHTRQGPVRTFLILARYATRTVFEEEMEFVSQNGSLLRLGNLYRFLSAFTAYVRVELKLLAYEKWLSVKSTFGIAA</sequence>
<evidence type="ECO:0000256" key="13">
    <source>
        <dbReference type="ARBA" id="ARBA00023306"/>
    </source>
</evidence>
<dbReference type="GeneID" id="63789256"/>
<dbReference type="PROSITE" id="PS00107">
    <property type="entry name" value="PROTEIN_KINASE_ATP"/>
    <property type="match status" value="1"/>
</dbReference>
<dbReference type="GO" id="GO:0004674">
    <property type="term" value="F:protein serine/threonine kinase activity"/>
    <property type="evidence" value="ECO:0007669"/>
    <property type="project" value="UniProtKB-KW"/>
</dbReference>